<keyword evidence="4 8" id="KW-0812">Transmembrane</keyword>
<keyword evidence="6 8" id="KW-0472">Membrane</keyword>
<evidence type="ECO:0000256" key="2">
    <source>
        <dbReference type="ARBA" id="ARBA00010157"/>
    </source>
</evidence>
<feature type="transmembrane region" description="Helical" evidence="8">
    <location>
        <begin position="94"/>
        <end position="116"/>
    </location>
</feature>
<dbReference type="Proteomes" id="UP000003653">
    <property type="component" value="Unassembled WGS sequence"/>
</dbReference>
<dbReference type="HOGENOM" id="CLU_1274633_0_0_11"/>
<name>D5P1J5_9MYCO</name>
<feature type="domain" description="Membrane transport protein MMPL" evidence="9">
    <location>
        <begin position="1"/>
        <end position="168"/>
    </location>
</feature>
<proteinExistence type="inferred from homology"/>
<dbReference type="PANTHER" id="PTHR33406">
    <property type="entry name" value="MEMBRANE PROTEIN MJ1562-RELATED"/>
    <property type="match status" value="1"/>
</dbReference>
<dbReference type="AlphaFoldDB" id="D5P1J5"/>
<comment type="similarity">
    <text evidence="2">Belongs to the resistance-nodulation-cell division (RND) (TC 2.A.6) family. MmpL subfamily.</text>
</comment>
<protein>
    <submittedName>
        <fullName evidence="10">MMPL family protein</fullName>
    </submittedName>
</protein>
<sequence>ITAIAAQSFSGTSTTVRVTGPPATFSDQIDSAEQDLIVISVVTAGLIALILLVIYRSLFTALLPLLVIGVSLAVGRGVLSALGEAGMPVSRFTIAFMTAILLGAGTDYSAFLISRYHEQRRQDVSADLAVINATATIGRVILASAATVAFAFLAMVLCKAERFWRAGPSVRDSRLRRSRGHRDIVPSGIGAGRQTAALANPKPTAHAATGTGSPWP</sequence>
<dbReference type="InterPro" id="IPR050545">
    <property type="entry name" value="Mycobact_MmpL"/>
</dbReference>
<evidence type="ECO:0000259" key="9">
    <source>
        <dbReference type="Pfam" id="PF03176"/>
    </source>
</evidence>
<dbReference type="InterPro" id="IPR004869">
    <property type="entry name" value="MMPL_dom"/>
</dbReference>
<evidence type="ECO:0000256" key="8">
    <source>
        <dbReference type="SAM" id="Phobius"/>
    </source>
</evidence>
<comment type="caution">
    <text evidence="10">The sequence shown here is derived from an EMBL/GenBank/DDBJ whole genome shotgun (WGS) entry which is preliminary data.</text>
</comment>
<organism evidence="10 11">
    <name type="scientific">Mycobacterium parascrofulaceum ATCC BAA-614</name>
    <dbReference type="NCBI Taxonomy" id="525368"/>
    <lineage>
        <taxon>Bacteria</taxon>
        <taxon>Bacillati</taxon>
        <taxon>Actinomycetota</taxon>
        <taxon>Actinomycetes</taxon>
        <taxon>Mycobacteriales</taxon>
        <taxon>Mycobacteriaceae</taxon>
        <taxon>Mycobacterium</taxon>
        <taxon>Mycobacterium simiae complex</taxon>
    </lineage>
</organism>
<evidence type="ECO:0000256" key="6">
    <source>
        <dbReference type="ARBA" id="ARBA00023136"/>
    </source>
</evidence>
<evidence type="ECO:0000256" key="7">
    <source>
        <dbReference type="SAM" id="MobiDB-lite"/>
    </source>
</evidence>
<feature type="transmembrane region" description="Helical" evidence="8">
    <location>
        <begin position="136"/>
        <end position="158"/>
    </location>
</feature>
<evidence type="ECO:0000313" key="11">
    <source>
        <dbReference type="Proteomes" id="UP000003653"/>
    </source>
</evidence>
<evidence type="ECO:0000256" key="3">
    <source>
        <dbReference type="ARBA" id="ARBA00022475"/>
    </source>
</evidence>
<keyword evidence="11" id="KW-1185">Reference proteome</keyword>
<evidence type="ECO:0000256" key="1">
    <source>
        <dbReference type="ARBA" id="ARBA00004651"/>
    </source>
</evidence>
<accession>D5P1J5</accession>
<dbReference type="Gene3D" id="1.20.1640.10">
    <property type="entry name" value="Multidrug efflux transporter AcrB transmembrane domain"/>
    <property type="match status" value="1"/>
</dbReference>
<dbReference type="SUPFAM" id="SSF82866">
    <property type="entry name" value="Multidrug efflux transporter AcrB transmembrane domain"/>
    <property type="match status" value="1"/>
</dbReference>
<feature type="region of interest" description="Disordered" evidence="7">
    <location>
        <begin position="195"/>
        <end position="216"/>
    </location>
</feature>
<dbReference type="EMBL" id="ADNV01000006">
    <property type="protein sequence ID" value="EFG80059.1"/>
    <property type="molecule type" value="Genomic_DNA"/>
</dbReference>
<dbReference type="GO" id="GO:0005886">
    <property type="term" value="C:plasma membrane"/>
    <property type="evidence" value="ECO:0007669"/>
    <property type="project" value="UniProtKB-SubCell"/>
</dbReference>
<feature type="transmembrane region" description="Helical" evidence="8">
    <location>
        <begin position="61"/>
        <end position="82"/>
    </location>
</feature>
<keyword evidence="5 8" id="KW-1133">Transmembrane helix</keyword>
<dbReference type="PANTHER" id="PTHR33406:SF6">
    <property type="entry name" value="MEMBRANE PROTEIN YDGH-RELATED"/>
    <property type="match status" value="1"/>
</dbReference>
<dbReference type="Pfam" id="PF03176">
    <property type="entry name" value="MMPL"/>
    <property type="match status" value="1"/>
</dbReference>
<evidence type="ECO:0000256" key="4">
    <source>
        <dbReference type="ARBA" id="ARBA00022692"/>
    </source>
</evidence>
<dbReference type="eggNOG" id="COG2409">
    <property type="taxonomic scope" value="Bacteria"/>
</dbReference>
<keyword evidence="3" id="KW-1003">Cell membrane</keyword>
<evidence type="ECO:0000256" key="5">
    <source>
        <dbReference type="ARBA" id="ARBA00022989"/>
    </source>
</evidence>
<evidence type="ECO:0000313" key="10">
    <source>
        <dbReference type="EMBL" id="EFG80059.1"/>
    </source>
</evidence>
<comment type="subcellular location">
    <subcellularLocation>
        <location evidence="1">Cell membrane</location>
        <topology evidence="1">Multi-pass membrane protein</topology>
    </subcellularLocation>
</comment>
<feature type="transmembrane region" description="Helical" evidence="8">
    <location>
        <begin position="36"/>
        <end position="55"/>
    </location>
</feature>
<reference evidence="10 11" key="1">
    <citation type="submission" date="2010-04" db="EMBL/GenBank/DDBJ databases">
        <authorList>
            <person name="Muzny D."/>
            <person name="Qin X."/>
            <person name="Deng J."/>
            <person name="Jiang H."/>
            <person name="Liu Y."/>
            <person name="Qu J."/>
            <person name="Song X.-Z."/>
            <person name="Zhang L."/>
            <person name="Thornton R."/>
            <person name="Coyle M."/>
            <person name="Francisco L."/>
            <person name="Jackson L."/>
            <person name="Javaid M."/>
            <person name="Korchina V."/>
            <person name="Kovar C."/>
            <person name="Mata R."/>
            <person name="Mathew T."/>
            <person name="Ngo R."/>
            <person name="Nguyen L."/>
            <person name="Nguyen N."/>
            <person name="Okwuonu G."/>
            <person name="Ongeri F."/>
            <person name="Pham C."/>
            <person name="Simmons D."/>
            <person name="Wilczek-Boney K."/>
            <person name="Hale W."/>
            <person name="Jakkamsetti A."/>
            <person name="Pham P."/>
            <person name="Ruth R."/>
            <person name="San Lucas F."/>
            <person name="Warren J."/>
            <person name="Zhang J."/>
            <person name="Zhao Z."/>
            <person name="Zhou C."/>
            <person name="Zhu D."/>
            <person name="Lee S."/>
            <person name="Bess C."/>
            <person name="Blankenburg K."/>
            <person name="Forbes L."/>
            <person name="Fu Q."/>
            <person name="Gubbala S."/>
            <person name="Hirani K."/>
            <person name="Jayaseelan J.C."/>
            <person name="Lara F."/>
            <person name="Munidasa M."/>
            <person name="Palculict T."/>
            <person name="Patil S."/>
            <person name="Pu L.-L."/>
            <person name="Saada N."/>
            <person name="Tang L."/>
            <person name="Weissenberger G."/>
            <person name="Zhu Y."/>
            <person name="Hemphill L."/>
            <person name="Shang Y."/>
            <person name="Youmans B."/>
            <person name="Ayvaz T."/>
            <person name="Ross M."/>
            <person name="Santibanez J."/>
            <person name="Aqrawi P."/>
            <person name="Gross S."/>
            <person name="Joshi V."/>
            <person name="Fowler G."/>
            <person name="Nazareth L."/>
            <person name="Reid J."/>
            <person name="Worley K."/>
            <person name="Petrosino J."/>
            <person name="Highlander S."/>
            <person name="Gibbs R."/>
        </authorList>
    </citation>
    <scope>NUCLEOTIDE SEQUENCE [LARGE SCALE GENOMIC DNA]</scope>
    <source>
        <strain evidence="10 11">ATCC BAA-614</strain>
    </source>
</reference>
<feature type="non-terminal residue" evidence="10">
    <location>
        <position position="1"/>
    </location>
</feature>
<gene>
    <name evidence="10" type="ORF">HMPREF0591_0039</name>
</gene>